<dbReference type="SUPFAM" id="SSF51735">
    <property type="entry name" value="NAD(P)-binding Rossmann-fold domains"/>
    <property type="match status" value="1"/>
</dbReference>
<dbReference type="InterPro" id="IPR011304">
    <property type="entry name" value="L-lactate_DH"/>
</dbReference>
<dbReference type="InterPro" id="IPR036291">
    <property type="entry name" value="NAD(P)-bd_dom_sf"/>
</dbReference>
<feature type="binding site" evidence="7">
    <location>
        <position position="42"/>
    </location>
    <ligand>
        <name>NAD(+)</name>
        <dbReference type="ChEBI" id="CHEBI:57540"/>
    </ligand>
</feature>
<feature type="binding site" evidence="7">
    <location>
        <position position="171"/>
    </location>
    <ligand>
        <name>beta-D-fructose 1,6-bisphosphate</name>
        <dbReference type="ChEBI" id="CHEBI:32966"/>
        <note>allosteric activator</note>
    </ligand>
</feature>
<comment type="subcellular location">
    <subcellularLocation>
        <location evidence="7">Cytoplasm</location>
    </subcellularLocation>
</comment>
<dbReference type="SUPFAM" id="SSF56327">
    <property type="entry name" value="LDH C-terminal domain-like"/>
    <property type="match status" value="1"/>
</dbReference>
<feature type="binding site" evidence="7">
    <location>
        <position position="146"/>
    </location>
    <ligand>
        <name>NAD(+)</name>
        <dbReference type="ChEBI" id="CHEBI:57540"/>
    </ligand>
</feature>
<dbReference type="PRINTS" id="PR00086">
    <property type="entry name" value="LLDHDRGNASE"/>
</dbReference>
<dbReference type="GO" id="GO:0006089">
    <property type="term" value="P:lactate metabolic process"/>
    <property type="evidence" value="ECO:0007669"/>
    <property type="project" value="TreeGrafter"/>
</dbReference>
<evidence type="ECO:0000256" key="9">
    <source>
        <dbReference type="PIRSR" id="PIRSR000102-3"/>
    </source>
</evidence>
<dbReference type="EMBL" id="DVFI01000074">
    <property type="protein sequence ID" value="HIQ62894.1"/>
    <property type="molecule type" value="Genomic_DNA"/>
</dbReference>
<comment type="similarity">
    <text evidence="2 7">Belongs to the LDH/MDH superfamily. LDH family.</text>
</comment>
<dbReference type="NCBIfam" id="TIGR01771">
    <property type="entry name" value="L-LDH-NAD"/>
    <property type="match status" value="1"/>
</dbReference>
<evidence type="ECO:0000256" key="4">
    <source>
        <dbReference type="ARBA" id="ARBA00023002"/>
    </source>
</evidence>
<feature type="binding site" evidence="7">
    <location>
        <position position="16"/>
    </location>
    <ligand>
        <name>NAD(+)</name>
        <dbReference type="ChEBI" id="CHEBI:57540"/>
    </ligand>
</feature>
<evidence type="ECO:0000259" key="10">
    <source>
        <dbReference type="Pfam" id="PF00056"/>
    </source>
</evidence>
<protein>
    <recommendedName>
        <fullName evidence="3 7">L-lactate dehydrogenase</fullName>
        <shortName evidence="7">L-LDH</shortName>
        <ecNumber evidence="3 7">1.1.1.27</ecNumber>
    </recommendedName>
</protein>
<dbReference type="GO" id="GO:0004459">
    <property type="term" value="F:L-lactate dehydrogenase (NAD+) activity"/>
    <property type="evidence" value="ECO:0007669"/>
    <property type="project" value="UniProtKB-UniRule"/>
</dbReference>
<dbReference type="PIRSF" id="PIRSF000102">
    <property type="entry name" value="Lac_mal_DH"/>
    <property type="match status" value="1"/>
</dbReference>
<dbReference type="Pfam" id="PF02866">
    <property type="entry name" value="Ldh_1_C"/>
    <property type="match status" value="1"/>
</dbReference>
<evidence type="ECO:0000313" key="12">
    <source>
        <dbReference type="EMBL" id="HIQ62894.1"/>
    </source>
</evidence>
<feature type="active site" description="Proton acceptor" evidence="7 8">
    <location>
        <position position="178"/>
    </location>
</feature>
<dbReference type="PANTHER" id="PTHR43128">
    <property type="entry name" value="L-2-HYDROXYCARBOXYLATE DEHYDROGENASE (NAD(P)(+))"/>
    <property type="match status" value="1"/>
</dbReference>
<keyword evidence="5 7" id="KW-0520">NAD</keyword>
<comment type="pathway">
    <text evidence="1 7">Fermentation; pyruvate fermentation to lactate; (S)-lactate from pyruvate: step 1/1.</text>
</comment>
<feature type="binding site" evidence="7 9">
    <location>
        <position position="37"/>
    </location>
    <ligand>
        <name>NAD(+)</name>
        <dbReference type="ChEBI" id="CHEBI:57540"/>
    </ligand>
</feature>
<feature type="domain" description="Lactate/malate dehydrogenase N-terminal" evidence="10">
    <location>
        <begin position="7"/>
        <end position="145"/>
    </location>
</feature>
<evidence type="ECO:0000313" key="13">
    <source>
        <dbReference type="Proteomes" id="UP000886819"/>
    </source>
</evidence>
<dbReference type="Proteomes" id="UP000886819">
    <property type="component" value="Unassembled WGS sequence"/>
</dbReference>
<evidence type="ECO:0000256" key="1">
    <source>
        <dbReference type="ARBA" id="ARBA00004843"/>
    </source>
</evidence>
<evidence type="ECO:0000256" key="7">
    <source>
        <dbReference type="HAMAP-Rule" id="MF_00488"/>
    </source>
</evidence>
<proteinExistence type="inferred from homology"/>
<feature type="binding site" evidence="7">
    <location>
        <position position="85"/>
    </location>
    <ligand>
        <name>substrate</name>
    </ligand>
</feature>
<dbReference type="InterPro" id="IPR022383">
    <property type="entry name" value="Lactate/malate_DH_C"/>
</dbReference>
<comment type="function">
    <text evidence="7">Catalyzes the conversion of lactate to pyruvate.</text>
</comment>
<dbReference type="InterPro" id="IPR015955">
    <property type="entry name" value="Lactate_DH/Glyco_Ohase_4_C"/>
</dbReference>
<dbReference type="AlphaFoldDB" id="A0A9D0YVM2"/>
<feature type="binding site" evidence="9">
    <location>
        <begin position="12"/>
        <end position="17"/>
    </location>
    <ligand>
        <name>NAD(+)</name>
        <dbReference type="ChEBI" id="CHEBI:57540"/>
    </ligand>
</feature>
<feature type="binding site" evidence="7">
    <location>
        <begin position="82"/>
        <end position="83"/>
    </location>
    <ligand>
        <name>NAD(+)</name>
        <dbReference type="ChEBI" id="CHEBI:57540"/>
    </ligand>
</feature>
<dbReference type="HAMAP" id="MF_00488">
    <property type="entry name" value="Lactate_dehydrog"/>
    <property type="match status" value="1"/>
</dbReference>
<comment type="caution">
    <text evidence="12">The sequence shown here is derived from an EMBL/GenBank/DDBJ whole genome shotgun (WGS) entry which is preliminary data.</text>
</comment>
<feature type="binding site" evidence="7">
    <location>
        <position position="68"/>
    </location>
    <ligand>
        <name>NAD(+)</name>
        <dbReference type="ChEBI" id="CHEBI:57540"/>
    </ligand>
</feature>
<keyword evidence="4 7" id="KW-0560">Oxidoreductase</keyword>
<evidence type="ECO:0000256" key="3">
    <source>
        <dbReference type="ARBA" id="ARBA00012967"/>
    </source>
</evidence>
<comment type="caution">
    <text evidence="7">Lacks conserved residue(s) required for the propagation of feature annotation.</text>
</comment>
<comment type="subunit">
    <text evidence="7">Homotetramer.</text>
</comment>
<keyword evidence="7" id="KW-0963">Cytoplasm</keyword>
<comment type="activity regulation">
    <text evidence="7">Allosterically activated by fructose 1,6-bisphosphate (FBP).</text>
</comment>
<dbReference type="CDD" id="cd05291">
    <property type="entry name" value="HicDH_like"/>
    <property type="match status" value="1"/>
</dbReference>
<organism evidence="12 13">
    <name type="scientific">Candidatus Avichristensenella intestinipullorum</name>
    <dbReference type="NCBI Taxonomy" id="2840693"/>
    <lineage>
        <taxon>Bacteria</taxon>
        <taxon>Bacillati</taxon>
        <taxon>Bacillota</taxon>
        <taxon>Clostridia</taxon>
        <taxon>Candidatus Avichristensenella</taxon>
    </lineage>
</organism>
<dbReference type="PANTHER" id="PTHR43128:SF16">
    <property type="entry name" value="L-LACTATE DEHYDROGENASE"/>
    <property type="match status" value="1"/>
</dbReference>
<dbReference type="Pfam" id="PF00056">
    <property type="entry name" value="Ldh_1_N"/>
    <property type="match status" value="1"/>
</dbReference>
<sequence length="320" mass="35243">MKDDRRKVALIGVGMVGASYAYAMLNQNACDELVLIDIDEKRAQGEAMDLMHGLAFAPSSLRVWAGGYEHIRDADIAVLCAGAAQQPGESRLALLRRNVRVYREIVENIVRSGFCGVLLVAVNPVDVMARVVQQLSGFAPGRVFGSGTALDTGRLRHLLAGYFQVNPRNLHAYVMGEHGDSGFVPWSQAMLATRRLREVCRQSQGRLRMEALTALEREVRGCAQAIIEAKHATYYGIGLVLCRITRAIFEDENGVLTLSVRLGALYDGGDIYAGVPCVVHREGIRETIPLALTEGEKNKMRRSLRILDEAYRSIEGMLRG</sequence>
<feature type="domain" description="Lactate/malate dehydrogenase C-terminal" evidence="11">
    <location>
        <begin position="148"/>
        <end position="310"/>
    </location>
</feature>
<dbReference type="Gene3D" id="3.40.50.720">
    <property type="entry name" value="NAD(P)-binding Rossmann-like Domain"/>
    <property type="match status" value="1"/>
</dbReference>
<dbReference type="PROSITE" id="PS00064">
    <property type="entry name" value="L_LDH"/>
    <property type="match status" value="1"/>
</dbReference>
<dbReference type="GO" id="GO:0006096">
    <property type="term" value="P:glycolytic process"/>
    <property type="evidence" value="ECO:0007669"/>
    <property type="project" value="UniProtKB-UniRule"/>
</dbReference>
<gene>
    <name evidence="7" type="primary">ldh</name>
    <name evidence="12" type="ORF">IAA66_04815</name>
</gene>
<dbReference type="InterPro" id="IPR001236">
    <property type="entry name" value="Lactate/malate_DH_N"/>
</dbReference>
<feature type="binding site" evidence="7">
    <location>
        <position position="233"/>
    </location>
    <ligand>
        <name>substrate</name>
    </ligand>
</feature>
<comment type="catalytic activity">
    <reaction evidence="6 7">
        <text>(S)-lactate + NAD(+) = pyruvate + NADH + H(+)</text>
        <dbReference type="Rhea" id="RHEA:23444"/>
        <dbReference type="ChEBI" id="CHEBI:15361"/>
        <dbReference type="ChEBI" id="CHEBI:15378"/>
        <dbReference type="ChEBI" id="CHEBI:16651"/>
        <dbReference type="ChEBI" id="CHEBI:57540"/>
        <dbReference type="ChEBI" id="CHEBI:57945"/>
        <dbReference type="EC" id="1.1.1.27"/>
    </reaction>
</comment>
<dbReference type="NCBIfam" id="NF000824">
    <property type="entry name" value="PRK00066.1"/>
    <property type="match status" value="1"/>
</dbReference>
<feature type="binding site" evidence="7">
    <location>
        <begin position="151"/>
        <end position="154"/>
    </location>
    <ligand>
        <name>substrate</name>
    </ligand>
</feature>
<feature type="binding site" evidence="7">
    <location>
        <position position="156"/>
    </location>
    <ligand>
        <name>beta-D-fructose 1,6-bisphosphate</name>
        <dbReference type="ChEBI" id="CHEBI:32966"/>
        <note>allosteric activator</note>
    </ligand>
</feature>
<evidence type="ECO:0000256" key="5">
    <source>
        <dbReference type="ARBA" id="ARBA00023027"/>
    </source>
</evidence>
<dbReference type="Gene3D" id="3.90.110.10">
    <property type="entry name" value="Lactate dehydrogenase/glycoside hydrolase, family 4, C-terminal"/>
    <property type="match status" value="1"/>
</dbReference>
<dbReference type="InterPro" id="IPR018177">
    <property type="entry name" value="L-lactate_DH_AS"/>
</dbReference>
<dbReference type="EC" id="1.1.1.27" evidence="3 7"/>
<reference evidence="12" key="1">
    <citation type="submission" date="2020-10" db="EMBL/GenBank/DDBJ databases">
        <authorList>
            <person name="Gilroy R."/>
        </authorList>
    </citation>
    <scope>NUCLEOTIDE SEQUENCE</scope>
    <source>
        <strain evidence="12">ChiHile30-977</strain>
    </source>
</reference>
<feature type="binding site" evidence="7">
    <location>
        <position position="91"/>
    </location>
    <ligand>
        <name>substrate</name>
    </ligand>
</feature>
<dbReference type="InterPro" id="IPR001557">
    <property type="entry name" value="L-lactate/malate_DH"/>
</dbReference>
<feature type="binding site" evidence="7">
    <location>
        <begin position="123"/>
        <end position="126"/>
    </location>
    <ligand>
        <name>substrate</name>
    </ligand>
</feature>
<keyword evidence="7" id="KW-0021">Allosteric enzyme</keyword>
<feature type="binding site" evidence="9">
    <location>
        <position position="98"/>
    </location>
    <ligand>
        <name>NAD(+)</name>
        <dbReference type="ChEBI" id="CHEBI:57540"/>
    </ligand>
</feature>
<dbReference type="GO" id="GO:0005737">
    <property type="term" value="C:cytoplasm"/>
    <property type="evidence" value="ECO:0007669"/>
    <property type="project" value="UniProtKB-SubCell"/>
</dbReference>
<evidence type="ECO:0000256" key="8">
    <source>
        <dbReference type="PIRSR" id="PIRSR000102-1"/>
    </source>
</evidence>
<feature type="binding site" evidence="7">
    <location>
        <begin position="121"/>
        <end position="123"/>
    </location>
    <ligand>
        <name>NAD(+)</name>
        <dbReference type="ChEBI" id="CHEBI:57540"/>
    </ligand>
</feature>
<evidence type="ECO:0000259" key="11">
    <source>
        <dbReference type="Pfam" id="PF02866"/>
    </source>
</evidence>
<reference evidence="12" key="2">
    <citation type="journal article" date="2021" name="PeerJ">
        <title>Extensive microbial diversity within the chicken gut microbiome revealed by metagenomics and culture.</title>
        <authorList>
            <person name="Gilroy R."/>
            <person name="Ravi A."/>
            <person name="Getino M."/>
            <person name="Pursley I."/>
            <person name="Horton D.L."/>
            <person name="Alikhan N.F."/>
            <person name="Baker D."/>
            <person name="Gharbi K."/>
            <person name="Hall N."/>
            <person name="Watson M."/>
            <person name="Adriaenssens E.M."/>
            <person name="Foster-Nyarko E."/>
            <person name="Jarju S."/>
            <person name="Secka A."/>
            <person name="Antonio M."/>
            <person name="Oren A."/>
            <person name="Chaudhuri R.R."/>
            <person name="La Ragione R."/>
            <person name="Hildebrand F."/>
            <person name="Pallen M.J."/>
        </authorList>
    </citation>
    <scope>NUCLEOTIDE SEQUENCE</scope>
    <source>
        <strain evidence="12">ChiHile30-977</strain>
    </source>
</reference>
<evidence type="ECO:0000256" key="6">
    <source>
        <dbReference type="ARBA" id="ARBA00049258"/>
    </source>
</evidence>
<name>A0A9D0YVM2_9FIRM</name>
<accession>A0A9D0YVM2</accession>
<evidence type="ECO:0000256" key="2">
    <source>
        <dbReference type="ARBA" id="ARBA00006054"/>
    </source>
</evidence>